<dbReference type="Pfam" id="PF20500">
    <property type="entry name" value="DNA-PKcs_N"/>
    <property type="match status" value="1"/>
</dbReference>
<dbReference type="EMBL" id="CAXLJM020000020">
    <property type="protein sequence ID" value="CAL8086577.1"/>
    <property type="molecule type" value="Genomic_DNA"/>
</dbReference>
<reference evidence="10 11" key="1">
    <citation type="submission" date="2024-08" db="EMBL/GenBank/DDBJ databases">
        <authorList>
            <person name="Cucini C."/>
            <person name="Frati F."/>
        </authorList>
    </citation>
    <scope>NUCLEOTIDE SEQUENCE [LARGE SCALE GENOMIC DNA]</scope>
</reference>
<keyword evidence="6" id="KW-0234">DNA repair</keyword>
<name>A0ABP1Q443_9HEXA</name>
<keyword evidence="2" id="KW-0808">Transferase</keyword>
<evidence type="ECO:0000313" key="10">
    <source>
        <dbReference type="EMBL" id="CAL8086577.1"/>
    </source>
</evidence>
<dbReference type="InterPro" id="IPR050517">
    <property type="entry name" value="DDR_Repair_Kinase"/>
</dbReference>
<dbReference type="Pfam" id="PF08163">
    <property type="entry name" value="DNAPKcs_CC3"/>
    <property type="match status" value="1"/>
</dbReference>
<dbReference type="PROSITE" id="PS00915">
    <property type="entry name" value="PI3_4_KINASE_1"/>
    <property type="match status" value="1"/>
</dbReference>
<dbReference type="PANTHER" id="PTHR11139:SF68">
    <property type="entry name" value="DNA-DEPENDENT PROTEIN KINASE CATALYTIC SUBUNIT"/>
    <property type="match status" value="1"/>
</dbReference>
<keyword evidence="11" id="KW-1185">Reference proteome</keyword>
<dbReference type="PROSITE" id="PS51190">
    <property type="entry name" value="FATC"/>
    <property type="match status" value="1"/>
</dbReference>
<dbReference type="Pfam" id="PF20502">
    <property type="entry name" value="DNAPKcs_CC1-2"/>
    <property type="match status" value="1"/>
</dbReference>
<keyword evidence="4" id="KW-0418">Kinase</keyword>
<dbReference type="InterPro" id="IPR045581">
    <property type="entry name" value="DNAPKcs_CC5"/>
</dbReference>
<dbReference type="InterPro" id="IPR011989">
    <property type="entry name" value="ARM-like"/>
</dbReference>
<evidence type="ECO:0000259" key="9">
    <source>
        <dbReference type="PROSITE" id="PS51190"/>
    </source>
</evidence>
<evidence type="ECO:0000256" key="2">
    <source>
        <dbReference type="ARBA" id="ARBA00022679"/>
    </source>
</evidence>
<evidence type="ECO:0000313" key="11">
    <source>
        <dbReference type="Proteomes" id="UP001642540"/>
    </source>
</evidence>
<dbReference type="SUPFAM" id="SSF48371">
    <property type="entry name" value="ARM repeat"/>
    <property type="match status" value="2"/>
</dbReference>
<evidence type="ECO:0000256" key="7">
    <source>
        <dbReference type="SAM" id="MobiDB-lite"/>
    </source>
</evidence>
<feature type="region of interest" description="Disordered" evidence="7">
    <location>
        <begin position="3795"/>
        <end position="3814"/>
    </location>
</feature>
<evidence type="ECO:0000256" key="1">
    <source>
        <dbReference type="ARBA" id="ARBA00012513"/>
    </source>
</evidence>
<dbReference type="SMART" id="SM00146">
    <property type="entry name" value="PI3Kc"/>
    <property type="match status" value="1"/>
</dbReference>
<dbReference type="Gene3D" id="1.25.10.10">
    <property type="entry name" value="Leucine-rich Repeat Variant"/>
    <property type="match status" value="1"/>
</dbReference>
<gene>
    <name evidence="10" type="ORF">ODALV1_LOCUS6478</name>
</gene>
<sequence length="3895" mass="445058">MELEAIVSKFKPEIGEDFPPQDALLEYIEQLKNIFAGNVDTSKLDSYLGLMFPETPSGGLLGFLRKKLGEKWYEKAKEQIFQFIQFLLLQRKWKADVTRFCIRFKLVADMYWKHRKENARLQQVALDCLITLYDNFGTTIDIEEFDLSELYWELLKRSEQSVHQPTVRAKMFHLMGILSSLGHETFMKKEGCFQQLFNHYTTTVRSQVESTDAHLEVSILLGCMNGMDAVLKTFGTTLDTDNASWVQFQDHLEQIVDPLCSIVKGDGKAKLKRREFQRAALQLVANHGALLQMGLFRKYKQWYEDLIAWSKSSNADDHRVGRKAMYQFLETVFGYSRCLMDVDESKSERSKFFQFFGDKFKSVLTGKDPNKTELGIAVRGFGMLSGLSEEQEQTQEMFDLIMQHISNIIIELDSSTVDKYNSSLITVPTYLDAVASIIPSLDSSTGIPEQQLEAIKKLVVLLIRLYPDLSENYRRFCHISVQKVIDSVWQHHHPLCEPFTDQVYHQSLLHIISSPTRAEVDILIESYNKSHPDSKKSAMSQLGLKPVISYMQFWKLFLGPRTSPSATLRFDLLMKWLLSTVGKLDLSINFEDQENSLSALDPVQGATANVAKDFQIFVNVVDFFHELMSEKSMHQQFEKWIEVFAIEVLGHIKVHAYVSGFYKILAVVFDSARTLDFFEQNKVDRSNLLKLLNSFFKILGTKIREFRDDLLFSVLELWLSLPDVLILTNFTALNQTLQTVFTTGRNSFSLAVRGLEAIERWFFKPKFPVTEIEIIMNNLFPILKTYFLHSELVDTELSKKVIPESKNALKDLVKKNVQISQVDEDPTLKEIQLKILKLIGNFGNFIRLEEKQHLGLSTDKPFLTYAVPFQDCKPELYLDDLLHRVLELCENAVNRQTRVSACEFFHTVALIFIGRSREGGKYGLFKQIFKSMMKLGCDSDICVRQLFNPLCLQAIHWFSKPSSPYGEILLQILTENLSQHEDPNLREFAAVCIGEYFSWSMKHSQSSQNLKVVGILKTICAMSTHASSDFRQGSVLAFNSIYRDFREDSHLVNEFSFDLLYSFLTSLQLSKDLPEDSLLITNTKQSIGHLERIFIKKKTIFNTALRRRFKPDANAGSEHTLSNVVQWLVNRGGNSARVFREECLRLTSVLAPCVPDKGSVEAYLIGVENEKGLENWIDIAESSVNNGNGIQDQLVFLEASSDFYNFLFLNGVLKKTLFTNSKSVFCKILLGLSTATEDEHRLNDEETLILLRMFSRLKFAWELLDSESLNILLKYAMELSKNHLSNAPELLGALVEVWTFRAPTATMKTVCHSLFIFDPDSLIQREDKSVALREVQWYRAVAEGGLLTCMLTQDNLNAMNEKLWSAIQSTLFIQKSTTAGQSWESHTLSLHCKKIIESYLVIALCGGIDLNTVVDATYDATCVTHHDGTFRLAVTKGQIFQKELVTALIHCDKLFEFDVLVLQKPIKDVGEFIQRTLSLLKSDRSLKRRFGQTVFDKTMKHWRMISINCDVQTTVKIFAGLIAVDANACRNSVDLSSWWNGNYLMSATHLDLKQKAEVFGYVCVFSSSRNRKIIEELLKTVCKLVEDLKPEEMSWSEVEPFVTHIFRRVLKVFEELPRALNLLNPILWAIQKVSVWTKNDTNHVLFRQARESLEKAVQVLYTTDSVRLSMASHLYNFVTASESKLLVETAPVWKFGLLPVVASLKQSAAEKFFQNHIYDILAKTDIKATNVFEWNLKTLAIHLLELLVYQTSDEFIKGEKLAAAYYRSMPQDKKQEGNQAQDQIKIVYKNMCRVCLAGLTRTTEVASQRADLQTCSLNYQVACYNTLAATLLVTKAEIKFFSMFLFPGKKVFESVVDTSTVFEFPIVIDEDRHKVGIVDHRRSQNASESSAADALKAFRPSGNLTGSSLATEATSYDFTASVTVANSEFYQRIFGETKSRVTKQTHGQSTQARLEWNEINEHGCMFFYVEILKQMGEFHRLDQNCERKWATTLASILNFTSVHNNVKIFIVGGIVNTPTVLEPFAGELIEPIIKLILADCFGSVKFNHFVQDVLITLLSWSKTAKPKMESVAKLLDYILESIKNEEVSGRKDILNHSLELLRNIVQHWVSDISVIPADNIFSFNDEALMLQVCENILLGGQLPQNKLDPNSLMKRFLTACLHRLKGTYFTAAKCVGNLLRQIKQNAPPDVTESHIQSVIKKLIALSKGKPTVFVEIISAVQKNFPEIILRVKDTILELMQRPKIRSEIFVLLPLLFKEMLGAIAADDNEMRTLPEDCGTGFFVDIDGRGVFQQSCSSDNEMVAALELLELFIDNIANPTKLLKIVDWVQGAELSSNSTIRLRYVTILLRLYERLVSDAGDSSLDLSTKNIFLKTFVRMYGDEDSSTHAIVNQFWSTVLQDWRQSSDLLVELFDLMDQNENGLHVCLGLMLQRCSLSPDYGKNIFPEPLEECQFIPFELDTSWRLRHSSFQPLFAESLSTAQNFSNLPLTIQSSVLSQKRSVGKYGMNVLRATLANLQFTPTQRGNESESLMEVDENISYQNFNFSMPNSSTSSDSQIPNEDIKVLENPILKLRRKFYTTKDSTFYATKTSEKRVERFVAARDLERSRISGVKTVRSYRIGELPDILIQHSDLLNTLLKLTKHDEQVGHQFLVYIFSGMAKEMDPASCRKLFHKSTEVFNRVLRNSMSSVDHSLASIIVEVSIFNKIPLQSTLVLEVSKAANLQKLGILKLEEELLNDSVESSHSSSKRAKVQQVAHSHEENVWLGIAEMYRELDEYDVLRNIFTFAQDKTLDNERKILYGRVGNALHLEGQGHLEKALAIFDESLNGEMEGTVECSSIMKTFLEDAIMQCLTKLNDWESLYTLAGNFNTALSEDLFQNQNTVERLIPVQVRSGMHLVLRYDDEEEAENSYSKFQAFMQTSLESEEGTAHLTAGFPFDVATWLLVQDADEYSAQANLLMEKGNEKLIRQFKAIDLLPPKTQKQIMVALQQAAVVCDFLGWRKQIQPVELKRKEDLSKQLLGNWRKGFDHQPLDLLGSDLITAYRDRFASIMGITLENLSSQEEMLLSVQNFRVEADLWLANLGVVHKNYAVSHHSLQRLKYSGRDEFNPKEFYKGMARFLTTFHEVLGRGDWCKRWCSVYKKLAKIQPDQDVFNIKADLLYCVLEASSYSTEIDPAFSSIIKTLNGDSAATLPSSVLRNTLELMNTCDLKEASDSSSLYSKLFYLLKKLSKNLESKDEVVVKMLSCLLRGCTEGSSSDMLQLSNMFSMLKEFPNLIPSFAEMMTNVPSYLFLPWVDQIVTTYRSDTQRYAVFRTLIDRLVSEYPQAFQLQYPEFLNSNYQLFADALKAVVMPSRFHADMIEKVRNCKSEHKLVQHLTRFQEALRTVLNNSNKIYGRSHKDYATEMLLNVHDGLSEYQKSSQNGDSQSNEISHNLKECVQKILKCQDNNRKRETSQSSKLVSLNTLSPFLDEFHFFEYEPIEKPGLYSNFSKVRVEDHPHIVSFHPTVLPYASLTQPLRVTLVCNNGKRSNILAKLGDDLRQDRRIQQLFKISNVLFQNDTSIAHRNIRIVTYSCIPITADFGIIDMVDNVISFSEMVFDTPELKTKRGETRNLYEMWMTQKSGSVPSKGLTRYKLSANKVNREQAERFFSEISSKLPEDLLRGNIKRRTKNLQDFFTIRQDMIKSYGALCMVHWLLGIGDRHLENCLVSMTSGKIVGIDFGRAFGTSNSIIPIPEMVPFRLTPQLQHLMMPYSFRGLFRELCILTWKCLKDASETILTVADVFIQEPSMDWLKIRQRPSSNQDQNEQSPTTSKETWAPMEIMNRKLLGHNPTHLLLEELKVQPKDITAIYSKIVQDGRMYLEKDEVSVEEYVDILLDLATDKNILSRLYSGWNPWV</sequence>
<dbReference type="Pfam" id="PF19704">
    <property type="entry name" value="DNAPKcs_CC5"/>
    <property type="match status" value="2"/>
</dbReference>
<feature type="domain" description="PI3K/PI4K catalytic" evidence="8">
    <location>
        <begin position="3502"/>
        <end position="3830"/>
    </location>
</feature>
<dbReference type="InterPro" id="IPR011009">
    <property type="entry name" value="Kinase-like_dom_sf"/>
</dbReference>
<dbReference type="InterPro" id="IPR000403">
    <property type="entry name" value="PI3/4_kinase_cat_dom"/>
</dbReference>
<comment type="caution">
    <text evidence="10">The sequence shown here is derived from an EMBL/GenBank/DDBJ whole genome shotgun (WGS) entry which is preliminary data.</text>
</comment>
<keyword evidence="5" id="KW-0067">ATP-binding</keyword>
<feature type="domain" description="FATC" evidence="9">
    <location>
        <begin position="3863"/>
        <end position="3895"/>
    </location>
</feature>
<proteinExistence type="predicted"/>
<dbReference type="Pfam" id="PF00454">
    <property type="entry name" value="PI3_PI4_kinase"/>
    <property type="match status" value="1"/>
</dbReference>
<dbReference type="InterPro" id="IPR036940">
    <property type="entry name" value="PI3/4_kinase_cat_sf"/>
</dbReference>
<dbReference type="InterPro" id="IPR018936">
    <property type="entry name" value="PI3/4_kinase_CS"/>
</dbReference>
<dbReference type="InterPro" id="IPR016024">
    <property type="entry name" value="ARM-type_fold"/>
</dbReference>
<accession>A0ABP1Q443</accession>
<dbReference type="InterPro" id="IPR012582">
    <property type="entry name" value="DNAPKcs_CC3"/>
</dbReference>
<keyword evidence="6" id="KW-0227">DNA damage</keyword>
<dbReference type="InterPro" id="IPR003152">
    <property type="entry name" value="FATC_dom"/>
</dbReference>
<evidence type="ECO:0000256" key="4">
    <source>
        <dbReference type="ARBA" id="ARBA00022777"/>
    </source>
</evidence>
<dbReference type="Gene3D" id="3.30.1010.10">
    <property type="entry name" value="Phosphatidylinositol 3-kinase Catalytic Subunit, Chain A, domain 4"/>
    <property type="match status" value="1"/>
</dbReference>
<evidence type="ECO:0000256" key="5">
    <source>
        <dbReference type="ARBA" id="ARBA00022840"/>
    </source>
</evidence>
<dbReference type="Gene3D" id="1.10.1070.11">
    <property type="entry name" value="Phosphatidylinositol 3-/4-kinase, catalytic domain"/>
    <property type="match status" value="1"/>
</dbReference>
<dbReference type="SMART" id="SM01344">
    <property type="entry name" value="NUC194"/>
    <property type="match status" value="1"/>
</dbReference>
<dbReference type="SMART" id="SM01343">
    <property type="entry name" value="FATC"/>
    <property type="match status" value="1"/>
</dbReference>
<keyword evidence="3" id="KW-0547">Nucleotide-binding</keyword>
<dbReference type="InterPro" id="IPR046803">
    <property type="entry name" value="DNAPKcs_CC1-2"/>
</dbReference>
<evidence type="ECO:0000256" key="6">
    <source>
        <dbReference type="ARBA" id="ARBA00023204"/>
    </source>
</evidence>
<protein>
    <recommendedName>
        <fullName evidence="1">non-specific serine/threonine protein kinase</fullName>
        <ecNumber evidence="1">2.7.11.1</ecNumber>
    </recommendedName>
</protein>
<dbReference type="Proteomes" id="UP001642540">
    <property type="component" value="Unassembled WGS sequence"/>
</dbReference>
<dbReference type="InterPro" id="IPR046804">
    <property type="entry name" value="DNA-PKcs_N"/>
</dbReference>
<dbReference type="PANTHER" id="PTHR11139">
    <property type="entry name" value="ATAXIA TELANGIECTASIA MUTATED ATM -RELATED"/>
    <property type="match status" value="1"/>
</dbReference>
<dbReference type="EC" id="2.7.11.1" evidence="1"/>
<feature type="compositionally biased region" description="Polar residues" evidence="7">
    <location>
        <begin position="3796"/>
        <end position="3813"/>
    </location>
</feature>
<organism evidence="10 11">
    <name type="scientific">Orchesella dallaii</name>
    <dbReference type="NCBI Taxonomy" id="48710"/>
    <lineage>
        <taxon>Eukaryota</taxon>
        <taxon>Metazoa</taxon>
        <taxon>Ecdysozoa</taxon>
        <taxon>Arthropoda</taxon>
        <taxon>Hexapoda</taxon>
        <taxon>Collembola</taxon>
        <taxon>Entomobryomorpha</taxon>
        <taxon>Entomobryoidea</taxon>
        <taxon>Orchesellidae</taxon>
        <taxon>Orchesellinae</taxon>
        <taxon>Orchesella</taxon>
    </lineage>
</organism>
<dbReference type="SUPFAM" id="SSF56112">
    <property type="entry name" value="Protein kinase-like (PK-like)"/>
    <property type="match status" value="1"/>
</dbReference>
<dbReference type="Pfam" id="PF02260">
    <property type="entry name" value="FATC"/>
    <property type="match status" value="1"/>
</dbReference>
<dbReference type="PROSITE" id="PS50290">
    <property type="entry name" value="PI3_4_KINASE_3"/>
    <property type="match status" value="1"/>
</dbReference>
<evidence type="ECO:0000256" key="3">
    <source>
        <dbReference type="ARBA" id="ARBA00022741"/>
    </source>
</evidence>
<evidence type="ECO:0000259" key="8">
    <source>
        <dbReference type="PROSITE" id="PS50290"/>
    </source>
</evidence>